<comment type="pathway">
    <text evidence="11">Cofactor biosynthesis; ubiquinone biosynthesis.</text>
</comment>
<dbReference type="OrthoDB" id="9782418at2"/>
<dbReference type="PANTHER" id="PTHR11048">
    <property type="entry name" value="PRENYLTRANSFERASES"/>
    <property type="match status" value="1"/>
</dbReference>
<dbReference type="PANTHER" id="PTHR11048:SF28">
    <property type="entry name" value="4-HYDROXYBENZOATE POLYPRENYLTRANSFERASE, MITOCHONDRIAL"/>
    <property type="match status" value="1"/>
</dbReference>
<keyword evidence="5 11" id="KW-0997">Cell inner membrane</keyword>
<feature type="transmembrane region" description="Helical" evidence="11">
    <location>
        <begin position="43"/>
        <end position="64"/>
    </location>
</feature>
<dbReference type="PATRIC" id="fig|45056.6.peg.908"/>
<keyword evidence="9 11" id="KW-1133">Transmembrane helix</keyword>
<sequence length="278" mass="31753">MNKWHEYLHLMRFNKPIGIFLLWWPTAWALWIANEGMPNLVTLLYFVLGTVIMRAAGCVINDIADRNFDDKVARTVTRPLATKKVSLYEAFLLLIGLLSAALVILVQLPPACFDFALIALFIIFVYPFCKRFFPAPQFVLGLAFSMGIPMAYIASHQSLNAIMALLVLINSAWIIAYDTQYAMVDREDDVRIGVKSTAILFAHLDVLIITLLQCFSHALWLLLALLIPVSLKFYICWVFGGFLLYYQYGLIKDRKPASCFKAFMNNNWYGLIMWLGLM</sequence>
<evidence type="ECO:0000313" key="15">
    <source>
        <dbReference type="Proteomes" id="UP000054859"/>
    </source>
</evidence>
<keyword evidence="15" id="KW-1185">Reference proteome</keyword>
<dbReference type="InterPro" id="IPR044878">
    <property type="entry name" value="UbiA_sf"/>
</dbReference>
<feature type="transmembrane region" description="Helical" evidence="11">
    <location>
        <begin position="192"/>
        <end position="212"/>
    </location>
</feature>
<feature type="transmembrane region" description="Helical" evidence="11">
    <location>
        <begin position="138"/>
        <end position="155"/>
    </location>
</feature>
<feature type="transmembrane region" description="Helical" evidence="11">
    <location>
        <begin position="161"/>
        <end position="180"/>
    </location>
</feature>
<proteinExistence type="inferred from homology"/>
<dbReference type="UniPathway" id="UPA00232"/>
<dbReference type="NCBIfam" id="TIGR01474">
    <property type="entry name" value="ubiA_proteo"/>
    <property type="match status" value="1"/>
</dbReference>
<geneLocation type="plasmid" evidence="14 16">
    <name>14</name>
</geneLocation>
<keyword evidence="10 11" id="KW-0472">Membrane</keyword>
<name>A0A0W0R597_9GAMM</name>
<feature type="transmembrane region" description="Helical" evidence="11">
    <location>
        <begin position="111"/>
        <end position="129"/>
    </location>
</feature>
<evidence type="ECO:0000256" key="4">
    <source>
        <dbReference type="ARBA" id="ARBA00022475"/>
    </source>
</evidence>
<evidence type="ECO:0000256" key="12">
    <source>
        <dbReference type="NCBIfam" id="TIGR01474"/>
    </source>
</evidence>
<dbReference type="EMBL" id="LNKA01000001">
    <property type="protein sequence ID" value="KTC66219.1"/>
    <property type="molecule type" value="Genomic_DNA"/>
</dbReference>
<feature type="transmembrane region" description="Helical" evidence="11">
    <location>
        <begin position="85"/>
        <end position="105"/>
    </location>
</feature>
<evidence type="ECO:0000313" key="14">
    <source>
        <dbReference type="EMBL" id="VEH85477.1"/>
    </source>
</evidence>
<evidence type="ECO:0000256" key="3">
    <source>
        <dbReference type="ARBA" id="ARBA00005985"/>
    </source>
</evidence>
<evidence type="ECO:0000256" key="6">
    <source>
        <dbReference type="ARBA" id="ARBA00022679"/>
    </source>
</evidence>
<comment type="similarity">
    <text evidence="3 11">Belongs to the UbiA prenyltransferase family.</text>
</comment>
<dbReference type="EMBL" id="LR134423">
    <property type="protein sequence ID" value="VEH85477.1"/>
    <property type="molecule type" value="Genomic_DNA"/>
</dbReference>
<dbReference type="PROSITE" id="PS00943">
    <property type="entry name" value="UBIA"/>
    <property type="match status" value="1"/>
</dbReference>
<evidence type="ECO:0000256" key="7">
    <source>
        <dbReference type="ARBA" id="ARBA00022688"/>
    </source>
</evidence>
<keyword evidence="4 11" id="KW-1003">Cell membrane</keyword>
<dbReference type="EC" id="2.5.1.39" evidence="11 12"/>
<dbReference type="KEGG" id="ladl:NCTC12735_01107"/>
<dbReference type="InterPro" id="IPR039653">
    <property type="entry name" value="Prenyltransferase"/>
</dbReference>
<evidence type="ECO:0000313" key="13">
    <source>
        <dbReference type="EMBL" id="KTC66219.1"/>
    </source>
</evidence>
<dbReference type="InterPro" id="IPR006370">
    <property type="entry name" value="HB_polyprenyltransferase-like"/>
</dbReference>
<comment type="function">
    <text evidence="11">Catalyzes the prenylation of para-hydroxybenzoate (PHB) with an all-trans polyprenyl group. Mediates the second step in the final reaction sequence of ubiquinone-8 (UQ-8) biosynthesis, which is the condensation of the polyisoprenoid side chain with PHB, generating the first membrane-bound Q intermediate 3-octaprenyl-4-hydroxybenzoate.</text>
</comment>
<dbReference type="RefSeq" id="WP_084758828.1">
    <property type="nucleotide sequence ID" value="NZ_CAAAHS010000005.1"/>
</dbReference>
<keyword evidence="8 11" id="KW-0812">Transmembrane</keyword>
<gene>
    <name evidence="11 13" type="primary">ubiA</name>
    <name evidence="13" type="ORF">Lade_0877</name>
    <name evidence="14" type="ORF">NCTC12735_01107</name>
</gene>
<dbReference type="FunFam" id="1.10.357.140:FF:000008">
    <property type="entry name" value="4-hydroxybenzoate octaprenyltransferase"/>
    <property type="match status" value="1"/>
</dbReference>
<evidence type="ECO:0000256" key="9">
    <source>
        <dbReference type="ARBA" id="ARBA00022989"/>
    </source>
</evidence>
<feature type="transmembrane region" description="Helical" evidence="11">
    <location>
        <begin position="12"/>
        <end position="31"/>
    </location>
</feature>
<dbReference type="STRING" id="45056.Lade_0877"/>
<reference evidence="14 16" key="2">
    <citation type="submission" date="2018-12" db="EMBL/GenBank/DDBJ databases">
        <authorList>
            <consortium name="Pathogen Informatics"/>
        </authorList>
    </citation>
    <scope>NUCLEOTIDE SEQUENCE [LARGE SCALE GENOMIC DNA]</scope>
    <source>
        <strain evidence="14 16">NCTC12735</strain>
        <plasmid evidence="16">14</plasmid>
    </source>
</reference>
<evidence type="ECO:0000256" key="11">
    <source>
        <dbReference type="HAMAP-Rule" id="MF_01635"/>
    </source>
</evidence>
<keyword evidence="14" id="KW-0614">Plasmid</keyword>
<dbReference type="GO" id="GO:0008412">
    <property type="term" value="F:4-hydroxybenzoate polyprenyltransferase activity"/>
    <property type="evidence" value="ECO:0007669"/>
    <property type="project" value="UniProtKB-UniRule"/>
</dbReference>
<evidence type="ECO:0000256" key="2">
    <source>
        <dbReference type="ARBA" id="ARBA00004141"/>
    </source>
</evidence>
<evidence type="ECO:0000256" key="1">
    <source>
        <dbReference type="ARBA" id="ARBA00001946"/>
    </source>
</evidence>
<evidence type="ECO:0000256" key="5">
    <source>
        <dbReference type="ARBA" id="ARBA00022519"/>
    </source>
</evidence>
<dbReference type="InterPro" id="IPR030470">
    <property type="entry name" value="UbiA_prenylTrfase_CS"/>
</dbReference>
<dbReference type="Proteomes" id="UP000054859">
    <property type="component" value="Unassembled WGS sequence"/>
</dbReference>
<comment type="subcellular location">
    <subcellularLocation>
        <location evidence="11">Cell inner membrane</location>
        <topology evidence="11">Multi-pass membrane protein</topology>
    </subcellularLocation>
    <subcellularLocation>
        <location evidence="2">Membrane</location>
        <topology evidence="2">Multi-pass membrane protein</topology>
    </subcellularLocation>
</comment>
<dbReference type="Proteomes" id="UP000281170">
    <property type="component" value="Plasmid 14"/>
</dbReference>
<evidence type="ECO:0000256" key="10">
    <source>
        <dbReference type="ARBA" id="ARBA00023136"/>
    </source>
</evidence>
<evidence type="ECO:0000313" key="16">
    <source>
        <dbReference type="Proteomes" id="UP000281170"/>
    </source>
</evidence>
<keyword evidence="11" id="KW-0460">Magnesium</keyword>
<dbReference type="FunFam" id="1.20.120.1780:FF:000001">
    <property type="entry name" value="4-hydroxybenzoate octaprenyltransferase"/>
    <property type="match status" value="1"/>
</dbReference>
<keyword evidence="7 11" id="KW-0831">Ubiquinone biosynthesis</keyword>
<dbReference type="GO" id="GO:0005886">
    <property type="term" value="C:plasma membrane"/>
    <property type="evidence" value="ECO:0007669"/>
    <property type="project" value="UniProtKB-SubCell"/>
</dbReference>
<organism evidence="13 15">
    <name type="scientific">Legionella adelaidensis</name>
    <dbReference type="NCBI Taxonomy" id="45056"/>
    <lineage>
        <taxon>Bacteria</taxon>
        <taxon>Pseudomonadati</taxon>
        <taxon>Pseudomonadota</taxon>
        <taxon>Gammaproteobacteria</taxon>
        <taxon>Legionellales</taxon>
        <taxon>Legionellaceae</taxon>
        <taxon>Legionella</taxon>
    </lineage>
</organism>
<dbReference type="HAMAP" id="MF_01635">
    <property type="entry name" value="UbiA"/>
    <property type="match status" value="1"/>
</dbReference>
<dbReference type="Gene3D" id="1.20.120.1780">
    <property type="entry name" value="UbiA prenyltransferase"/>
    <property type="match status" value="1"/>
</dbReference>
<comment type="catalytic activity">
    <reaction evidence="11">
        <text>all-trans-octaprenyl diphosphate + 4-hydroxybenzoate = 4-hydroxy-3-(all-trans-octaprenyl)benzoate + diphosphate</text>
        <dbReference type="Rhea" id="RHEA:27782"/>
        <dbReference type="ChEBI" id="CHEBI:1617"/>
        <dbReference type="ChEBI" id="CHEBI:17879"/>
        <dbReference type="ChEBI" id="CHEBI:33019"/>
        <dbReference type="ChEBI" id="CHEBI:57711"/>
        <dbReference type="EC" id="2.5.1.39"/>
    </reaction>
</comment>
<keyword evidence="6 11" id="KW-0808">Transferase</keyword>
<dbReference type="Gene3D" id="1.10.357.140">
    <property type="entry name" value="UbiA prenyltransferase"/>
    <property type="match status" value="1"/>
</dbReference>
<dbReference type="AlphaFoldDB" id="A0A0W0R597"/>
<feature type="transmembrane region" description="Helical" evidence="11">
    <location>
        <begin position="218"/>
        <end position="246"/>
    </location>
</feature>
<dbReference type="GO" id="GO:0006744">
    <property type="term" value="P:ubiquinone biosynthetic process"/>
    <property type="evidence" value="ECO:0007669"/>
    <property type="project" value="UniProtKB-UniRule"/>
</dbReference>
<accession>A0A0W0R597</accession>
<comment type="cofactor">
    <cofactor evidence="1 11">
        <name>Mg(2+)</name>
        <dbReference type="ChEBI" id="CHEBI:18420"/>
    </cofactor>
</comment>
<dbReference type="InterPro" id="IPR000537">
    <property type="entry name" value="UbiA_prenyltransferase"/>
</dbReference>
<reference evidence="13 15" key="1">
    <citation type="submission" date="2015-11" db="EMBL/GenBank/DDBJ databases">
        <title>Identification of large and diverse effector repertoires of 38 Legionella species.</title>
        <authorList>
            <person name="Burstein D."/>
            <person name="Amaro F."/>
            <person name="Zusman T."/>
            <person name="Lifshitz Z."/>
            <person name="Cohen O."/>
            <person name="Gilbert J.A."/>
            <person name="Pupko T."/>
            <person name="Shuman H.A."/>
            <person name="Segal G."/>
        </authorList>
    </citation>
    <scope>NUCLEOTIDE SEQUENCE [LARGE SCALE GENOMIC DNA]</scope>
    <source>
        <strain evidence="13 15">1762-AUS-E</strain>
    </source>
</reference>
<dbReference type="Pfam" id="PF01040">
    <property type="entry name" value="UbiA"/>
    <property type="match status" value="1"/>
</dbReference>
<dbReference type="CDD" id="cd13959">
    <property type="entry name" value="PT_UbiA_COQ2"/>
    <property type="match status" value="1"/>
</dbReference>
<evidence type="ECO:0000256" key="8">
    <source>
        <dbReference type="ARBA" id="ARBA00022692"/>
    </source>
</evidence>
<protein>
    <recommendedName>
        <fullName evidence="11 12">4-hydroxybenzoate octaprenyltransferase</fullName>
        <ecNumber evidence="11 12">2.5.1.39</ecNumber>
    </recommendedName>
    <alternativeName>
        <fullName evidence="11">4-HB polyprenyltransferase</fullName>
    </alternativeName>
</protein>